<evidence type="ECO:0000259" key="1">
    <source>
        <dbReference type="PROSITE" id="PS50113"/>
    </source>
</evidence>
<accession>A0ABU8NLQ0</accession>
<name>A0ABU8NLQ0_9SPHI</name>
<feature type="domain" description="PAC" evidence="1">
    <location>
        <begin position="99"/>
        <end position="151"/>
    </location>
</feature>
<dbReference type="Gene3D" id="3.30.450.20">
    <property type="entry name" value="PAS domain"/>
    <property type="match status" value="1"/>
</dbReference>
<evidence type="ECO:0000313" key="2">
    <source>
        <dbReference type="EMBL" id="MEJ2902417.1"/>
    </source>
</evidence>
<organism evidence="2 3">
    <name type="scientific">Pedobacter panaciterrae</name>
    <dbReference type="NCBI Taxonomy" id="363849"/>
    <lineage>
        <taxon>Bacteria</taxon>
        <taxon>Pseudomonadati</taxon>
        <taxon>Bacteroidota</taxon>
        <taxon>Sphingobacteriia</taxon>
        <taxon>Sphingobacteriales</taxon>
        <taxon>Sphingobacteriaceae</taxon>
        <taxon>Pedobacter</taxon>
    </lineage>
</organism>
<comment type="caution">
    <text evidence="2">The sequence shown here is derived from an EMBL/GenBank/DDBJ whole genome shotgun (WGS) entry which is preliminary data.</text>
</comment>
<dbReference type="InterPro" id="IPR035965">
    <property type="entry name" value="PAS-like_dom_sf"/>
</dbReference>
<evidence type="ECO:0000313" key="3">
    <source>
        <dbReference type="Proteomes" id="UP001378956"/>
    </source>
</evidence>
<dbReference type="RefSeq" id="WP_288881783.1">
    <property type="nucleotide sequence ID" value="NZ_CBFGNQ010000002.1"/>
</dbReference>
<proteinExistence type="predicted"/>
<dbReference type="Proteomes" id="UP001378956">
    <property type="component" value="Unassembled WGS sequence"/>
</dbReference>
<reference evidence="2 3" key="1">
    <citation type="submission" date="2024-03" db="EMBL/GenBank/DDBJ databases">
        <title>Sequence of Lycoming College Course Isolates.</title>
        <authorList>
            <person name="Plotts O."/>
            <person name="Newman J."/>
        </authorList>
    </citation>
    <scope>NUCLEOTIDE SEQUENCE [LARGE SCALE GENOMIC DNA]</scope>
    <source>
        <strain evidence="2 3">CJB-3</strain>
    </source>
</reference>
<protein>
    <recommendedName>
        <fullName evidence="1">PAC domain-containing protein</fullName>
    </recommendedName>
</protein>
<dbReference type="SUPFAM" id="SSF47384">
    <property type="entry name" value="Homodimeric domain of signal transducing histidine kinase"/>
    <property type="match status" value="1"/>
</dbReference>
<dbReference type="EMBL" id="JBBEUB010000002">
    <property type="protein sequence ID" value="MEJ2902417.1"/>
    <property type="molecule type" value="Genomic_DNA"/>
</dbReference>
<dbReference type="InterPro" id="IPR000700">
    <property type="entry name" value="PAS-assoc_C"/>
</dbReference>
<dbReference type="SUPFAM" id="SSF55785">
    <property type="entry name" value="PYP-like sensor domain (PAS domain)"/>
    <property type="match status" value="1"/>
</dbReference>
<dbReference type="PROSITE" id="PS50113">
    <property type="entry name" value="PAC"/>
    <property type="match status" value="1"/>
</dbReference>
<keyword evidence="3" id="KW-1185">Reference proteome</keyword>
<sequence>MRTNAMHSELSSTQSKTIFGPGPLAVELFERLPVAVYTCDSSGYITSYNQAAAMLWGREPELNKDLWCGSRKVFYTNGEPMALDSCPMAVALSEGSQANGTETTLERPDGSRKSVFEHPVLLFNDQGQLCGAVNTLIGIAEQKDAELQLLKLLEQVKELSINEQEFTDLASQEFKTTLASVSQYLELILRSVRPDDANSTLLIRAQKQLMAIHKLVCRLIETGKNAKLLTYLFISGLPESLVIL</sequence>
<gene>
    <name evidence="2" type="ORF">WAE58_08265</name>
</gene>
<dbReference type="InterPro" id="IPR036097">
    <property type="entry name" value="HisK_dim/P_sf"/>
</dbReference>